<keyword evidence="9" id="KW-1185">Reference proteome</keyword>
<gene>
    <name evidence="8" type="ORF">KI387_024643</name>
</gene>
<dbReference type="EMBL" id="JAHRHJ020000005">
    <property type="protein sequence ID" value="KAH9316016.1"/>
    <property type="molecule type" value="Genomic_DNA"/>
</dbReference>
<sequence>MMILSMKKPCFSPKGLRVLLVDDNALCLAVVERMLQECHYKVTICSRISQAIYLLRENRSVFDIVLSECCLPEGGAFKLLEIAGLGLGLPVILMSENGETSVVMRGIAHGACDYLIKPIRMEELRNIWQHVVRRRYPQQQCKFNTFVWDDSMGRESSDGVRTTDSPECCTKKRKYKEKTVEEEEDTGQLIEDITGLNKARVHWTVQLHHQFVNAVNHLQIDKAVPKKILESMRVQGLTRENVASHLQKYRLYLRRMSGTIPEPRPVTSFLAAGDGESGGSMHIRQEGRNPEQNQCLSQPAALNPACAMDKATMVSLQQYRSYEQKRAVENETQSHFNGGPGIHSSSRKISKKNCSAPTGEKSSVASNSMAVKSEGVTHTARMAGVSTLKSQSSFTGSTGKTTVDAKEEKEAEIFSTWNEAENLFVEKFDHAFELPNLSETVSAHEDFMSSIAPADISDYLIDDLFAPPK</sequence>
<dbReference type="FunFam" id="1.10.10.60:FF:000007">
    <property type="entry name" value="Two-component response regulator"/>
    <property type="match status" value="1"/>
</dbReference>
<evidence type="ECO:0000256" key="5">
    <source>
        <dbReference type="PROSITE-ProRule" id="PRU00169"/>
    </source>
</evidence>
<dbReference type="CDD" id="cd17584">
    <property type="entry name" value="REC_typeB_ARR-like"/>
    <property type="match status" value="1"/>
</dbReference>
<dbReference type="InterPro" id="IPR006447">
    <property type="entry name" value="Myb_dom_plants"/>
</dbReference>
<keyword evidence="1" id="KW-0902">Two-component regulatory system</keyword>
<evidence type="ECO:0000256" key="4">
    <source>
        <dbReference type="ARBA" id="ARBA00023242"/>
    </source>
</evidence>
<keyword evidence="3" id="KW-0804">Transcription</keyword>
<accession>A0AA38G405</accession>
<dbReference type="GO" id="GO:0003677">
    <property type="term" value="F:DNA binding"/>
    <property type="evidence" value="ECO:0007669"/>
    <property type="project" value="InterPro"/>
</dbReference>
<dbReference type="Pfam" id="PF00072">
    <property type="entry name" value="Response_reg"/>
    <property type="match status" value="1"/>
</dbReference>
<comment type="caution">
    <text evidence="8">The sequence shown here is derived from an EMBL/GenBank/DDBJ whole genome shotgun (WGS) entry which is preliminary data.</text>
</comment>
<dbReference type="GO" id="GO:0009736">
    <property type="term" value="P:cytokinin-activated signaling pathway"/>
    <property type="evidence" value="ECO:0007669"/>
    <property type="project" value="InterPro"/>
</dbReference>
<proteinExistence type="predicted"/>
<dbReference type="InterPro" id="IPR011006">
    <property type="entry name" value="CheY-like_superfamily"/>
</dbReference>
<feature type="compositionally biased region" description="Polar residues" evidence="6">
    <location>
        <begin position="352"/>
        <end position="370"/>
    </location>
</feature>
<keyword evidence="2" id="KW-0805">Transcription regulation</keyword>
<dbReference type="Gene3D" id="3.40.50.2300">
    <property type="match status" value="1"/>
</dbReference>
<dbReference type="InterPro" id="IPR045279">
    <property type="entry name" value="ARR-like"/>
</dbReference>
<evidence type="ECO:0000259" key="7">
    <source>
        <dbReference type="PROSITE" id="PS50110"/>
    </source>
</evidence>
<protein>
    <recommendedName>
        <fullName evidence="7">Response regulatory domain-containing protein</fullName>
    </recommendedName>
</protein>
<feature type="domain" description="Response regulatory" evidence="7">
    <location>
        <begin position="17"/>
        <end position="132"/>
    </location>
</feature>
<comment type="caution">
    <text evidence="5">Lacks conserved residue(s) required for the propagation of feature annotation.</text>
</comment>
<evidence type="ECO:0000256" key="1">
    <source>
        <dbReference type="ARBA" id="ARBA00023012"/>
    </source>
</evidence>
<evidence type="ECO:0000256" key="2">
    <source>
        <dbReference type="ARBA" id="ARBA00023015"/>
    </source>
</evidence>
<dbReference type="PROSITE" id="PS50110">
    <property type="entry name" value="RESPONSE_REGULATORY"/>
    <property type="match status" value="1"/>
</dbReference>
<dbReference type="AlphaFoldDB" id="A0AA38G405"/>
<evidence type="ECO:0000256" key="6">
    <source>
        <dbReference type="SAM" id="MobiDB-lite"/>
    </source>
</evidence>
<reference evidence="8 9" key="1">
    <citation type="journal article" date="2021" name="Nat. Plants">
        <title>The Taxus genome provides insights into paclitaxel biosynthesis.</title>
        <authorList>
            <person name="Xiong X."/>
            <person name="Gou J."/>
            <person name="Liao Q."/>
            <person name="Li Y."/>
            <person name="Zhou Q."/>
            <person name="Bi G."/>
            <person name="Li C."/>
            <person name="Du R."/>
            <person name="Wang X."/>
            <person name="Sun T."/>
            <person name="Guo L."/>
            <person name="Liang H."/>
            <person name="Lu P."/>
            <person name="Wu Y."/>
            <person name="Zhang Z."/>
            <person name="Ro D.K."/>
            <person name="Shang Y."/>
            <person name="Huang S."/>
            <person name="Yan J."/>
        </authorList>
    </citation>
    <scope>NUCLEOTIDE SEQUENCE [LARGE SCALE GENOMIC DNA]</scope>
    <source>
        <strain evidence="8">Ta-2019</strain>
    </source>
</reference>
<dbReference type="GO" id="GO:0000160">
    <property type="term" value="P:phosphorelay signal transduction system"/>
    <property type="evidence" value="ECO:0007669"/>
    <property type="project" value="UniProtKB-KW"/>
</dbReference>
<evidence type="ECO:0000313" key="9">
    <source>
        <dbReference type="Proteomes" id="UP000824469"/>
    </source>
</evidence>
<organism evidence="8 9">
    <name type="scientific">Taxus chinensis</name>
    <name type="common">Chinese yew</name>
    <name type="synonym">Taxus wallichiana var. chinensis</name>
    <dbReference type="NCBI Taxonomy" id="29808"/>
    <lineage>
        <taxon>Eukaryota</taxon>
        <taxon>Viridiplantae</taxon>
        <taxon>Streptophyta</taxon>
        <taxon>Embryophyta</taxon>
        <taxon>Tracheophyta</taxon>
        <taxon>Spermatophyta</taxon>
        <taxon>Pinopsida</taxon>
        <taxon>Pinidae</taxon>
        <taxon>Conifers II</taxon>
        <taxon>Cupressales</taxon>
        <taxon>Taxaceae</taxon>
        <taxon>Taxus</taxon>
    </lineage>
</organism>
<dbReference type="Proteomes" id="UP000824469">
    <property type="component" value="Unassembled WGS sequence"/>
</dbReference>
<feature type="region of interest" description="Disordered" evidence="6">
    <location>
        <begin position="270"/>
        <end position="295"/>
    </location>
</feature>
<dbReference type="InterPro" id="IPR009057">
    <property type="entry name" value="Homeodomain-like_sf"/>
</dbReference>
<dbReference type="NCBIfam" id="TIGR01557">
    <property type="entry name" value="myb_SHAQKYF"/>
    <property type="match status" value="1"/>
</dbReference>
<feature type="region of interest" description="Disordered" evidence="6">
    <location>
        <begin position="331"/>
        <end position="370"/>
    </location>
</feature>
<evidence type="ECO:0000313" key="8">
    <source>
        <dbReference type="EMBL" id="KAH9316016.1"/>
    </source>
</evidence>
<name>A0AA38G405_TAXCH</name>
<dbReference type="OMA" id="VTHTARM"/>
<dbReference type="Gene3D" id="1.10.10.60">
    <property type="entry name" value="Homeodomain-like"/>
    <property type="match status" value="1"/>
</dbReference>
<dbReference type="Pfam" id="PF00249">
    <property type="entry name" value="Myb_DNA-binding"/>
    <property type="match status" value="1"/>
</dbReference>
<dbReference type="InterPro" id="IPR001789">
    <property type="entry name" value="Sig_transdc_resp-reg_receiver"/>
</dbReference>
<dbReference type="PANTHER" id="PTHR43874">
    <property type="entry name" value="TWO-COMPONENT RESPONSE REGULATOR"/>
    <property type="match status" value="1"/>
</dbReference>
<dbReference type="SUPFAM" id="SSF52172">
    <property type="entry name" value="CheY-like"/>
    <property type="match status" value="1"/>
</dbReference>
<keyword evidence="4" id="KW-0539">Nucleus</keyword>
<dbReference type="SUPFAM" id="SSF46689">
    <property type="entry name" value="Homeodomain-like"/>
    <property type="match status" value="1"/>
</dbReference>
<dbReference type="SMART" id="SM00448">
    <property type="entry name" value="REC"/>
    <property type="match status" value="1"/>
</dbReference>
<dbReference type="InterPro" id="IPR001005">
    <property type="entry name" value="SANT/Myb"/>
</dbReference>
<evidence type="ECO:0000256" key="3">
    <source>
        <dbReference type="ARBA" id="ARBA00023163"/>
    </source>
</evidence>
<dbReference type="PANTHER" id="PTHR43874:SF7">
    <property type="entry name" value="TWO-COMPONENT RESPONSE REGULATOR ARR10"/>
    <property type="match status" value="1"/>
</dbReference>